<dbReference type="Gene3D" id="2.40.160.60">
    <property type="entry name" value="Outer membrane protein transport protein (OMPP1/FadL/TodX)"/>
    <property type="match status" value="1"/>
</dbReference>
<dbReference type="KEGG" id="tcd:AAIA72_16315"/>
<dbReference type="RefSeq" id="WP_369601348.1">
    <property type="nucleotide sequence ID" value="NZ_CP154858.1"/>
</dbReference>
<keyword evidence="1" id="KW-0732">Signal</keyword>
<gene>
    <name evidence="2" type="primary">traF</name>
    <name evidence="2" type="ORF">AAIA72_16315</name>
</gene>
<dbReference type="AlphaFoldDB" id="A0AB39UVN2"/>
<sequence length="430" mass="45210">MKKLLLTVLACATATLQAAPLPAGDARSFAMGGTGTAASHPNAAAILNPALMSLPQPPSRDNFGLSLQVGAIVAADNELVDDVDAFQNSNVWDKLDQAIQDFNNLNDGSPTKAQIDAALDKVIAAGEEADRLLLQIDRDALRADLQGSLALVIPRGQGISFGVFADTSVEASGIARYEDSPLIRSIISTAKDIQNNTKPSSTDLADLGSTPQSNGEALVLALTEVGFALSRPVTLGGQTWYLGASPKVLNIRTFDYKADVNTFDDSDFDANDYESNTSTFNLDLGAARTFGPDGDVVVGFSVKNLIPKDVETKRGRKVSIDPVARVGVALNRATWTVTGDLELLKTKRAGFEGDKQYLRLGAEWAPVTWFALRAGVAHNLASDNSESDSIASTTQGTAGLAFSVLGMGLDITGAMSDKDVGGSVQLTAVY</sequence>
<feature type="chain" id="PRO_5044264772" evidence="1">
    <location>
        <begin position="19"/>
        <end position="430"/>
    </location>
</feature>
<feature type="signal peptide" evidence="1">
    <location>
        <begin position="1"/>
        <end position="18"/>
    </location>
</feature>
<proteinExistence type="predicted"/>
<reference evidence="2" key="1">
    <citation type="submission" date="2024-05" db="EMBL/GenBank/DDBJ databases">
        <title>Genome sequencing of novel strain.</title>
        <authorList>
            <person name="Ganbat D."/>
            <person name="Ganbat S."/>
            <person name="Lee S.-J."/>
        </authorList>
    </citation>
    <scope>NUCLEOTIDE SEQUENCE</scope>
    <source>
        <strain evidence="2">SMD15-11</strain>
    </source>
</reference>
<dbReference type="InterPro" id="IPR032811">
    <property type="entry name" value="Put_conjugal_transfer"/>
</dbReference>
<organism evidence="2">
    <name type="scientific">Thermohahella caldifontis</name>
    <dbReference type="NCBI Taxonomy" id="3142973"/>
    <lineage>
        <taxon>Bacteria</taxon>
        <taxon>Pseudomonadati</taxon>
        <taxon>Pseudomonadota</taxon>
        <taxon>Gammaproteobacteria</taxon>
        <taxon>Oceanospirillales</taxon>
        <taxon>Hahellaceae</taxon>
        <taxon>Thermohahella</taxon>
    </lineage>
</organism>
<dbReference type="EMBL" id="CP154858">
    <property type="protein sequence ID" value="XDT72338.1"/>
    <property type="molecule type" value="Genomic_DNA"/>
</dbReference>
<name>A0AB39UVN2_9GAMM</name>
<evidence type="ECO:0000256" key="1">
    <source>
        <dbReference type="SAM" id="SignalP"/>
    </source>
</evidence>
<dbReference type="Pfam" id="PF13729">
    <property type="entry name" value="TraF_2"/>
    <property type="match status" value="1"/>
</dbReference>
<accession>A0AB39UVN2</accession>
<evidence type="ECO:0000313" key="2">
    <source>
        <dbReference type="EMBL" id="XDT72338.1"/>
    </source>
</evidence>
<protein>
    <submittedName>
        <fullName evidence="2">Conjugal transfer protein TraF</fullName>
    </submittedName>
</protein>